<feature type="domain" description="Peptidase M15A C-terminal" evidence="2">
    <location>
        <begin position="169"/>
        <end position="241"/>
    </location>
</feature>
<dbReference type="Pfam" id="PF08291">
    <property type="entry name" value="Peptidase_M15_3"/>
    <property type="match status" value="1"/>
</dbReference>
<dbReference type="InterPro" id="IPR009045">
    <property type="entry name" value="Zn_M74/Hedgehog-like"/>
</dbReference>
<proteinExistence type="predicted"/>
<protein>
    <recommendedName>
        <fullName evidence="2">Peptidase M15A C-terminal domain-containing protein</fullName>
    </recommendedName>
</protein>
<sequence>MKAIIAKGALALTIAATAFSFVGVDAASAASQTISASINTVVATNYMVNMSWGAVTGASKYVIKTSNSPHVDEADVDWATTTGTSLSKQMTTAVGYRYFKVYAYNSSGTLLAYSNQVGAAKYQTGTVIRMKTDSSLTSTYPTSSASNYQKPVWFITLDSNSKAANVAPNFQLGEFIAESTITSGVVDPMMIQHVQNARTRKGSAMSINSGYRTPNHNAAVGGASLSRHMWGDAVDVPATTTSDYNYYNSLFSAEGPDYIESFAEAGYSHWHGDWRNEVRDYTNY</sequence>
<accession>A0ABS1J6U1</accession>
<reference evidence="3 4" key="1">
    <citation type="submission" date="2021-01" db="EMBL/GenBank/DDBJ databases">
        <title>Tumebacillus sp. strain ITR2 16S ribosomal RNA gene Genome sequencing and assembly.</title>
        <authorList>
            <person name="Kang M."/>
        </authorList>
    </citation>
    <scope>NUCLEOTIDE SEQUENCE [LARGE SCALE GENOMIC DNA]</scope>
    <source>
        <strain evidence="3 4">ITR2</strain>
    </source>
</reference>
<evidence type="ECO:0000313" key="3">
    <source>
        <dbReference type="EMBL" id="MBL0385920.1"/>
    </source>
</evidence>
<evidence type="ECO:0000259" key="2">
    <source>
        <dbReference type="Pfam" id="PF08291"/>
    </source>
</evidence>
<keyword evidence="4" id="KW-1185">Reference proteome</keyword>
<feature type="signal peptide" evidence="1">
    <location>
        <begin position="1"/>
        <end position="20"/>
    </location>
</feature>
<feature type="chain" id="PRO_5046384704" description="Peptidase M15A C-terminal domain-containing protein" evidence="1">
    <location>
        <begin position="21"/>
        <end position="284"/>
    </location>
</feature>
<evidence type="ECO:0000313" key="4">
    <source>
        <dbReference type="Proteomes" id="UP000602284"/>
    </source>
</evidence>
<dbReference type="RefSeq" id="WP_201631497.1">
    <property type="nucleotide sequence ID" value="NZ_JAEQNB010000001.1"/>
</dbReference>
<keyword evidence="1" id="KW-0732">Signal</keyword>
<dbReference type="InterPro" id="IPR013230">
    <property type="entry name" value="Peptidase_M15A_C"/>
</dbReference>
<dbReference type="Gene3D" id="3.30.1380.10">
    <property type="match status" value="1"/>
</dbReference>
<comment type="caution">
    <text evidence="3">The sequence shown here is derived from an EMBL/GenBank/DDBJ whole genome shotgun (WGS) entry which is preliminary data.</text>
</comment>
<gene>
    <name evidence="3" type="ORF">JJB07_04580</name>
</gene>
<dbReference type="Proteomes" id="UP000602284">
    <property type="component" value="Unassembled WGS sequence"/>
</dbReference>
<name>A0ABS1J6U1_9BACL</name>
<evidence type="ECO:0000256" key="1">
    <source>
        <dbReference type="SAM" id="SignalP"/>
    </source>
</evidence>
<dbReference type="SUPFAM" id="SSF55166">
    <property type="entry name" value="Hedgehog/DD-peptidase"/>
    <property type="match status" value="1"/>
</dbReference>
<organism evidence="3 4">
    <name type="scientific">Tumebacillus amylolyticus</name>
    <dbReference type="NCBI Taxonomy" id="2801339"/>
    <lineage>
        <taxon>Bacteria</taxon>
        <taxon>Bacillati</taxon>
        <taxon>Bacillota</taxon>
        <taxon>Bacilli</taxon>
        <taxon>Bacillales</taxon>
        <taxon>Alicyclobacillaceae</taxon>
        <taxon>Tumebacillus</taxon>
    </lineage>
</organism>
<dbReference type="EMBL" id="JAEQNB010000001">
    <property type="protein sequence ID" value="MBL0385920.1"/>
    <property type="molecule type" value="Genomic_DNA"/>
</dbReference>